<evidence type="ECO:0000313" key="21">
    <source>
        <dbReference type="Proteomes" id="UP000245959"/>
    </source>
</evidence>
<dbReference type="GO" id="GO:0005829">
    <property type="term" value="C:cytosol"/>
    <property type="evidence" value="ECO:0007669"/>
    <property type="project" value="TreeGrafter"/>
</dbReference>
<dbReference type="SUPFAM" id="SSF53901">
    <property type="entry name" value="Thiolase-like"/>
    <property type="match status" value="2"/>
</dbReference>
<dbReference type="PANTHER" id="PTHR11712">
    <property type="entry name" value="POLYKETIDE SYNTHASE-RELATED"/>
    <property type="match status" value="1"/>
</dbReference>
<evidence type="ECO:0000256" key="2">
    <source>
        <dbReference type="ARBA" id="ARBA00008467"/>
    </source>
</evidence>
<evidence type="ECO:0000256" key="8">
    <source>
        <dbReference type="ARBA" id="ARBA00022832"/>
    </source>
</evidence>
<comment type="similarity">
    <text evidence="2 17">Belongs to the thiolase-like superfamily. Beta-ketoacyl-ACP synthases family.</text>
</comment>
<gene>
    <name evidence="20" type="ORF">C8D82_10185</name>
    <name evidence="19" type="ORF">HF882_10460</name>
</gene>
<keyword evidence="21" id="KW-1185">Reference proteome</keyword>
<sequence length="409" mass="43262">MERVFITGRGLVTPLGNSLEVNEAALRSGASGLSQVPEFLEHRLESVVGGVAGEGLTTPLIDRKLLRFAPPTAVMSVVAATEAFAEAEIPLESLRERKIAIIGGTAGSNYREVFQNVDDYIRSDYRLRRVSPYCVPRVMPSSAISNLSLIFGITGESYDISAACASSALSILMAVRLIRAGIYDMVLAGGAEQIDWVQALGFCACRALSRKYNDTPELASRPFDRDRDGFVLASGAAYVLLESERSLKARGVRPISQVSGIAANSNAHDMVVPDAAASAAVIREAIADAGLKPADIGYVNTHGTGTPVGDPLELAAIREVIGSGAAINSTKSQTGHMVGATGAAEVIFSSLMLERDFLSPSINLDNPDPEFGWADLVRECRTGTKIRHALSNSFAFGGSNAAIVISDCK</sequence>
<comment type="subunit">
    <text evidence="3">Homodimer.</text>
</comment>
<dbReference type="PROSITE" id="PS00606">
    <property type="entry name" value="KS3_1"/>
    <property type="match status" value="1"/>
</dbReference>
<dbReference type="Pfam" id="PF02801">
    <property type="entry name" value="Ketoacyl-synt_C"/>
    <property type="match status" value="1"/>
</dbReference>
<protein>
    <recommendedName>
        <fullName evidence="12">3-oxoacyl-[acyl-carrier-protein] synthase 1</fullName>
        <ecNumber evidence="4">2.3.1.41</ecNumber>
    </recommendedName>
    <alternativeName>
        <fullName evidence="13">3-oxoacyl-[acyl-carrier-protein] synthase I</fullName>
    </alternativeName>
    <alternativeName>
        <fullName evidence="14">Beta-ketoacyl-ACP synthase I</fullName>
    </alternativeName>
</protein>
<dbReference type="RefSeq" id="WP_116882287.1">
    <property type="nucleotide sequence ID" value="NZ_CABMMC010000028.1"/>
</dbReference>
<comment type="subcellular location">
    <subcellularLocation>
        <location evidence="1">Cytoplasm</location>
    </subcellularLocation>
</comment>
<evidence type="ECO:0000256" key="7">
    <source>
        <dbReference type="ARBA" id="ARBA00022679"/>
    </source>
</evidence>
<dbReference type="CDD" id="cd00834">
    <property type="entry name" value="KAS_I_II"/>
    <property type="match status" value="1"/>
</dbReference>
<dbReference type="GO" id="GO:0004315">
    <property type="term" value="F:3-oxoacyl-[acyl-carrier-protein] synthase activity"/>
    <property type="evidence" value="ECO:0007669"/>
    <property type="project" value="UniProtKB-EC"/>
</dbReference>
<name>A0A2U1BB88_9BACT</name>
<dbReference type="OrthoDB" id="9808669at2"/>
<keyword evidence="10" id="KW-0275">Fatty acid biosynthesis</keyword>
<comment type="caution">
    <text evidence="20">The sequence shown here is derived from an EMBL/GenBank/DDBJ whole genome shotgun (WGS) entry which is preliminary data.</text>
</comment>
<evidence type="ECO:0000256" key="16">
    <source>
        <dbReference type="ARBA" id="ARBA00048506"/>
    </source>
</evidence>
<comment type="catalytic activity">
    <reaction evidence="16">
        <text>a fatty acyl-[ACP] + malonyl-[ACP] + H(+) = a 3-oxoacyl-[ACP] + holo-[ACP] + CO2</text>
        <dbReference type="Rhea" id="RHEA:22836"/>
        <dbReference type="Rhea" id="RHEA-COMP:9623"/>
        <dbReference type="Rhea" id="RHEA-COMP:9685"/>
        <dbReference type="Rhea" id="RHEA-COMP:9916"/>
        <dbReference type="Rhea" id="RHEA-COMP:14125"/>
        <dbReference type="ChEBI" id="CHEBI:15378"/>
        <dbReference type="ChEBI" id="CHEBI:16526"/>
        <dbReference type="ChEBI" id="CHEBI:64479"/>
        <dbReference type="ChEBI" id="CHEBI:78449"/>
        <dbReference type="ChEBI" id="CHEBI:78776"/>
        <dbReference type="ChEBI" id="CHEBI:138651"/>
        <dbReference type="EC" id="2.3.1.41"/>
    </reaction>
    <physiologicalReaction direction="left-to-right" evidence="16">
        <dbReference type="Rhea" id="RHEA:22837"/>
    </physiologicalReaction>
</comment>
<dbReference type="InterPro" id="IPR018201">
    <property type="entry name" value="Ketoacyl_synth_AS"/>
</dbReference>
<dbReference type="Proteomes" id="UP000245959">
    <property type="component" value="Unassembled WGS sequence"/>
</dbReference>
<evidence type="ECO:0000256" key="13">
    <source>
        <dbReference type="ARBA" id="ARBA00041620"/>
    </source>
</evidence>
<dbReference type="InterPro" id="IPR000794">
    <property type="entry name" value="Beta-ketoacyl_synthase"/>
</dbReference>
<dbReference type="Pfam" id="PF00109">
    <property type="entry name" value="ketoacyl-synt"/>
    <property type="match status" value="1"/>
</dbReference>
<evidence type="ECO:0000256" key="5">
    <source>
        <dbReference type="ARBA" id="ARBA00022490"/>
    </source>
</evidence>
<evidence type="ECO:0000313" key="19">
    <source>
        <dbReference type="EMBL" id="NMD87006.1"/>
    </source>
</evidence>
<evidence type="ECO:0000256" key="1">
    <source>
        <dbReference type="ARBA" id="ARBA00004496"/>
    </source>
</evidence>
<comment type="catalytic activity">
    <reaction evidence="15">
        <text>(3Z)-decenoyl-[ACP] + malonyl-[ACP] + H(+) = 3-oxo-(5Z)-dodecenoyl-[ACP] + holo-[ACP] + CO2</text>
        <dbReference type="Rhea" id="RHEA:54940"/>
        <dbReference type="Rhea" id="RHEA-COMP:9623"/>
        <dbReference type="Rhea" id="RHEA-COMP:9685"/>
        <dbReference type="Rhea" id="RHEA-COMP:9927"/>
        <dbReference type="Rhea" id="RHEA-COMP:14042"/>
        <dbReference type="ChEBI" id="CHEBI:15378"/>
        <dbReference type="ChEBI" id="CHEBI:16526"/>
        <dbReference type="ChEBI" id="CHEBI:64479"/>
        <dbReference type="ChEBI" id="CHEBI:78449"/>
        <dbReference type="ChEBI" id="CHEBI:78798"/>
        <dbReference type="ChEBI" id="CHEBI:138410"/>
    </reaction>
    <physiologicalReaction direction="left-to-right" evidence="15">
        <dbReference type="Rhea" id="RHEA:54941"/>
    </physiologicalReaction>
</comment>
<keyword evidence="9" id="KW-0443">Lipid metabolism</keyword>
<dbReference type="EMBL" id="JABAEW010000017">
    <property type="protein sequence ID" value="NMD87006.1"/>
    <property type="molecule type" value="Genomic_DNA"/>
</dbReference>
<evidence type="ECO:0000313" key="22">
    <source>
        <dbReference type="Proteomes" id="UP000576225"/>
    </source>
</evidence>
<reference evidence="19 22" key="2">
    <citation type="submission" date="2020-04" db="EMBL/GenBank/DDBJ databases">
        <authorList>
            <person name="Hitch T.C.A."/>
            <person name="Wylensek D."/>
            <person name="Clavel T."/>
        </authorList>
    </citation>
    <scope>NUCLEOTIDE SEQUENCE [LARGE SCALE GENOMIC DNA]</scope>
    <source>
        <strain evidence="19 22">COR2-253-APC-1A</strain>
    </source>
</reference>
<dbReference type="InterPro" id="IPR014030">
    <property type="entry name" value="Ketoacyl_synth_N"/>
</dbReference>
<evidence type="ECO:0000256" key="6">
    <source>
        <dbReference type="ARBA" id="ARBA00022516"/>
    </source>
</evidence>
<evidence type="ECO:0000256" key="4">
    <source>
        <dbReference type="ARBA" id="ARBA00013191"/>
    </source>
</evidence>
<dbReference type="SMART" id="SM00825">
    <property type="entry name" value="PKS_KS"/>
    <property type="match status" value="1"/>
</dbReference>
<dbReference type="InterPro" id="IPR016039">
    <property type="entry name" value="Thiolase-like"/>
</dbReference>
<keyword evidence="5" id="KW-0963">Cytoplasm</keyword>
<dbReference type="EC" id="2.3.1.41" evidence="4"/>
<keyword evidence="11" id="KW-0012">Acyltransferase</keyword>
<dbReference type="Gene3D" id="3.40.47.10">
    <property type="match status" value="1"/>
</dbReference>
<feature type="domain" description="Ketosynthase family 3 (KS3)" evidence="18">
    <location>
        <begin position="1"/>
        <end position="407"/>
    </location>
</feature>
<dbReference type="AlphaFoldDB" id="A0A2U1BB88"/>
<evidence type="ECO:0000256" key="17">
    <source>
        <dbReference type="RuleBase" id="RU003694"/>
    </source>
</evidence>
<dbReference type="PANTHER" id="PTHR11712:SF306">
    <property type="entry name" value="3-OXOACYL-[ACYL-CARRIER-PROTEIN] SYNTHASE 1"/>
    <property type="match status" value="1"/>
</dbReference>
<evidence type="ECO:0000259" key="18">
    <source>
        <dbReference type="PROSITE" id="PS52004"/>
    </source>
</evidence>
<dbReference type="PROSITE" id="PS52004">
    <property type="entry name" value="KS3_2"/>
    <property type="match status" value="1"/>
</dbReference>
<dbReference type="InterPro" id="IPR020841">
    <property type="entry name" value="PKS_Beta-ketoAc_synthase_dom"/>
</dbReference>
<evidence type="ECO:0000256" key="10">
    <source>
        <dbReference type="ARBA" id="ARBA00023160"/>
    </source>
</evidence>
<dbReference type="GO" id="GO:0006633">
    <property type="term" value="P:fatty acid biosynthetic process"/>
    <property type="evidence" value="ECO:0007669"/>
    <property type="project" value="UniProtKB-KW"/>
</dbReference>
<organism evidence="20 21">
    <name type="scientific">Victivallis vadensis</name>
    <dbReference type="NCBI Taxonomy" id="172901"/>
    <lineage>
        <taxon>Bacteria</taxon>
        <taxon>Pseudomonadati</taxon>
        <taxon>Lentisphaerota</taxon>
        <taxon>Lentisphaeria</taxon>
        <taxon>Victivallales</taxon>
        <taxon>Victivallaceae</taxon>
        <taxon>Victivallis</taxon>
    </lineage>
</organism>
<evidence type="ECO:0000256" key="14">
    <source>
        <dbReference type="ARBA" id="ARBA00042143"/>
    </source>
</evidence>
<evidence type="ECO:0000256" key="15">
    <source>
        <dbReference type="ARBA" id="ARBA00048121"/>
    </source>
</evidence>
<accession>A0A2U1BB88</accession>
<keyword evidence="7 17" id="KW-0808">Transferase</keyword>
<dbReference type="GeneID" id="78293622"/>
<dbReference type="InterPro" id="IPR014031">
    <property type="entry name" value="Ketoacyl_synth_C"/>
</dbReference>
<dbReference type="Proteomes" id="UP000576225">
    <property type="component" value="Unassembled WGS sequence"/>
</dbReference>
<evidence type="ECO:0000256" key="12">
    <source>
        <dbReference type="ARBA" id="ARBA00039450"/>
    </source>
</evidence>
<keyword evidence="8" id="KW-0276">Fatty acid metabolism</keyword>
<keyword evidence="6" id="KW-0444">Lipid biosynthesis</keyword>
<dbReference type="EMBL" id="QEKH01000001">
    <property type="protein sequence ID" value="PVY45891.1"/>
    <property type="molecule type" value="Genomic_DNA"/>
</dbReference>
<evidence type="ECO:0000256" key="11">
    <source>
        <dbReference type="ARBA" id="ARBA00023315"/>
    </source>
</evidence>
<evidence type="ECO:0000256" key="9">
    <source>
        <dbReference type="ARBA" id="ARBA00023098"/>
    </source>
</evidence>
<proteinExistence type="inferred from homology"/>
<evidence type="ECO:0000256" key="3">
    <source>
        <dbReference type="ARBA" id="ARBA00011738"/>
    </source>
</evidence>
<evidence type="ECO:0000313" key="20">
    <source>
        <dbReference type="EMBL" id="PVY45891.1"/>
    </source>
</evidence>
<reference evidence="20 21" key="1">
    <citation type="submission" date="2018-04" db="EMBL/GenBank/DDBJ databases">
        <title>Genomic Encyclopedia of Type Strains, Phase IV (KMG-IV): sequencing the most valuable type-strain genomes for metagenomic binning, comparative biology and taxonomic classification.</title>
        <authorList>
            <person name="Goeker M."/>
        </authorList>
    </citation>
    <scope>NUCLEOTIDE SEQUENCE [LARGE SCALE GENOMIC DNA]</scope>
    <source>
        <strain evidence="20 21">DSM 14823</strain>
    </source>
</reference>